<reference evidence="4" key="1">
    <citation type="journal article" date="2023" name="PLoS Negl. Trop. Dis.">
        <title>A genome sequence for Biomphalaria pfeifferi, the major vector snail for the human-infecting parasite Schistosoma mansoni.</title>
        <authorList>
            <person name="Bu L."/>
            <person name="Lu L."/>
            <person name="Laidemitt M.R."/>
            <person name="Zhang S.M."/>
            <person name="Mutuku M."/>
            <person name="Mkoji G."/>
            <person name="Steinauer M."/>
            <person name="Loker E.S."/>
        </authorList>
    </citation>
    <scope>NUCLEOTIDE SEQUENCE</scope>
    <source>
        <strain evidence="4">KasaAsao</strain>
    </source>
</reference>
<dbReference type="PANTHER" id="PTHR33560">
    <property type="entry name" value="PROTEIN FAM227B"/>
    <property type="match status" value="1"/>
</dbReference>
<accession>A0AAD8B3Y4</accession>
<dbReference type="AlphaFoldDB" id="A0AAD8B3Y4"/>
<dbReference type="EMBL" id="JASAOG010000169">
    <property type="protein sequence ID" value="KAK0046170.1"/>
    <property type="molecule type" value="Genomic_DNA"/>
</dbReference>
<gene>
    <name evidence="4" type="ORF">Bpfe_024357</name>
</gene>
<sequence length="631" mass="72294">MAVINRVGSPMHRLDESLDEAPEKINFRKQLLKAQQRTKSPFVIGSIEDVNIKISKLDQKLQSYTALVCESRASNYEEEKYRFLNTKGREQYNKNAKEAKEIHAFAGIYTMRSSLAPTLSERVKNINKISMKTKTKAAPIVSKGDIGKPKFVELCQYPGYDLEELTPLPAGLSAKEFFSKAFHASGQLYYKPYSKSEFDTLLYSRNSEAIFLDIFWYIFLDKFQQNPAIQVKLFDRVAHNYVKLMMSGGNVILKDLFFKNYPLLTSQAIYSAFCFSFPDSYRQFGEHFKNYLTFLIYGWMAGLRPAPRSWLSWQMSTLEPANLKQRENLMNKKNGSSILNLNYLDSLVTTNSKDTTSSSSADVSTSRSSTHSNFRTKKQRIAKKLYSPSSSYILESVEEAQNSIRPQKEGKSRFWVNDLLTPIQEIQSEEEDEITKSTIANLQLLEAETSTANDMKSHPVGHGCDFVKLVFNTEGHSPLVSHFLKSSGLHHNAGQTIRIQRIEIDHLPPYPFNFSFKCFKTCLQKEIINNILMRINATTYKDVISESSKKIKKMKKDYENMCRENQQENLMFIKEQQAELRHLMQKQSALLANKKEVKRLSDLIIMEQRKSEDSVSAGADMALKAALLAQE</sequence>
<dbReference type="InterPro" id="IPR029417">
    <property type="entry name" value="FAM227"/>
</dbReference>
<organism evidence="4 5">
    <name type="scientific">Biomphalaria pfeifferi</name>
    <name type="common">Bloodfluke planorb</name>
    <name type="synonym">Freshwater snail</name>
    <dbReference type="NCBI Taxonomy" id="112525"/>
    <lineage>
        <taxon>Eukaryota</taxon>
        <taxon>Metazoa</taxon>
        <taxon>Spiralia</taxon>
        <taxon>Lophotrochozoa</taxon>
        <taxon>Mollusca</taxon>
        <taxon>Gastropoda</taxon>
        <taxon>Heterobranchia</taxon>
        <taxon>Euthyneura</taxon>
        <taxon>Panpulmonata</taxon>
        <taxon>Hygrophila</taxon>
        <taxon>Lymnaeoidea</taxon>
        <taxon>Planorbidae</taxon>
        <taxon>Biomphalaria</taxon>
    </lineage>
</organism>
<evidence type="ECO:0000256" key="1">
    <source>
        <dbReference type="ARBA" id="ARBA00008666"/>
    </source>
</evidence>
<feature type="compositionally biased region" description="Low complexity" evidence="3">
    <location>
        <begin position="351"/>
        <end position="372"/>
    </location>
</feature>
<dbReference type="Proteomes" id="UP001233172">
    <property type="component" value="Unassembled WGS sequence"/>
</dbReference>
<evidence type="ECO:0000313" key="4">
    <source>
        <dbReference type="EMBL" id="KAK0046170.1"/>
    </source>
</evidence>
<comment type="similarity">
    <text evidence="1">Belongs to the FAM227 family.</text>
</comment>
<name>A0AAD8B3Y4_BIOPF</name>
<keyword evidence="5" id="KW-1185">Reference proteome</keyword>
<feature type="region of interest" description="Disordered" evidence="3">
    <location>
        <begin position="351"/>
        <end position="376"/>
    </location>
</feature>
<evidence type="ECO:0000256" key="3">
    <source>
        <dbReference type="SAM" id="MobiDB-lite"/>
    </source>
</evidence>
<evidence type="ECO:0000256" key="2">
    <source>
        <dbReference type="SAM" id="Coils"/>
    </source>
</evidence>
<dbReference type="PANTHER" id="PTHR33560:SF1">
    <property type="entry name" value="PROTEIN FAM227A"/>
    <property type="match status" value="1"/>
</dbReference>
<evidence type="ECO:0000313" key="5">
    <source>
        <dbReference type="Proteomes" id="UP001233172"/>
    </source>
</evidence>
<feature type="coiled-coil region" evidence="2">
    <location>
        <begin position="544"/>
        <end position="593"/>
    </location>
</feature>
<proteinExistence type="inferred from homology"/>
<dbReference type="Pfam" id="PF14922">
    <property type="entry name" value="FWWh"/>
    <property type="match status" value="1"/>
</dbReference>
<comment type="caution">
    <text evidence="4">The sequence shown here is derived from an EMBL/GenBank/DDBJ whole genome shotgun (WGS) entry which is preliminary data.</text>
</comment>
<keyword evidence="2" id="KW-0175">Coiled coil</keyword>
<protein>
    <submittedName>
        <fullName evidence="4">Protein FAM227A</fullName>
    </submittedName>
</protein>
<reference evidence="4" key="2">
    <citation type="submission" date="2023-04" db="EMBL/GenBank/DDBJ databases">
        <authorList>
            <person name="Bu L."/>
            <person name="Lu L."/>
            <person name="Laidemitt M.R."/>
            <person name="Zhang S.M."/>
            <person name="Mutuku M."/>
            <person name="Mkoji G."/>
            <person name="Steinauer M."/>
            <person name="Loker E.S."/>
        </authorList>
    </citation>
    <scope>NUCLEOTIDE SEQUENCE</scope>
    <source>
        <strain evidence="4">KasaAsao</strain>
        <tissue evidence="4">Whole Snail</tissue>
    </source>
</reference>